<dbReference type="CDD" id="cd17584">
    <property type="entry name" value="REC_typeB_ARR-like"/>
    <property type="match status" value="1"/>
</dbReference>
<evidence type="ECO:0000259" key="14">
    <source>
        <dbReference type="PROSITE" id="PS51294"/>
    </source>
</evidence>
<dbReference type="SUPFAM" id="SSF52172">
    <property type="entry name" value="CheY-like"/>
    <property type="match status" value="1"/>
</dbReference>
<comment type="similarity">
    <text evidence="3">Belongs to the ARR family. Type-B subfamily.</text>
</comment>
<keyword evidence="16" id="KW-1185">Reference proteome</keyword>
<dbReference type="PROSITE" id="PS50110">
    <property type="entry name" value="RESPONSE_REGULATORY"/>
    <property type="match status" value="1"/>
</dbReference>
<dbReference type="GO" id="GO:0003677">
    <property type="term" value="F:DNA binding"/>
    <property type="evidence" value="ECO:0007669"/>
    <property type="project" value="UniProtKB-KW"/>
</dbReference>
<dbReference type="Proteomes" id="UP000734854">
    <property type="component" value="Unassembled WGS sequence"/>
</dbReference>
<evidence type="ECO:0000256" key="4">
    <source>
        <dbReference type="ARBA" id="ARBA00022553"/>
    </source>
</evidence>
<feature type="modified residue" description="4-aspartylphosphate" evidence="12">
    <location>
        <position position="69"/>
    </location>
</feature>
<evidence type="ECO:0000313" key="16">
    <source>
        <dbReference type="Proteomes" id="UP000734854"/>
    </source>
</evidence>
<evidence type="ECO:0000259" key="13">
    <source>
        <dbReference type="PROSITE" id="PS50110"/>
    </source>
</evidence>
<dbReference type="InterPro" id="IPR000682">
    <property type="entry name" value="PCMT"/>
</dbReference>
<evidence type="ECO:0000256" key="8">
    <source>
        <dbReference type="ARBA" id="ARBA00023125"/>
    </source>
</evidence>
<evidence type="ECO:0000256" key="3">
    <source>
        <dbReference type="ARBA" id="ARBA00006015"/>
    </source>
</evidence>
<proteinExistence type="inferred from homology"/>
<dbReference type="Pfam" id="PF01135">
    <property type="entry name" value="PCMT"/>
    <property type="match status" value="2"/>
</dbReference>
<dbReference type="PANTHER" id="PTHR11579:SF28">
    <property type="entry name" value="PROTEIN-L-ISOASPARTATE O-METHYLTRANSFERASE 1"/>
    <property type="match status" value="1"/>
</dbReference>
<keyword evidence="7" id="KW-0805">Transcription regulation</keyword>
<dbReference type="PROSITE" id="PS01279">
    <property type="entry name" value="PCMT"/>
    <property type="match status" value="1"/>
</dbReference>
<dbReference type="SUPFAM" id="SSF46689">
    <property type="entry name" value="Homeodomain-like"/>
    <property type="match status" value="1"/>
</dbReference>
<dbReference type="FunFam" id="1.10.10.60:FF:000007">
    <property type="entry name" value="Two-component response regulator"/>
    <property type="match status" value="1"/>
</dbReference>
<dbReference type="NCBIfam" id="TIGR01557">
    <property type="entry name" value="myb_SHAQKYF"/>
    <property type="match status" value="1"/>
</dbReference>
<evidence type="ECO:0000256" key="2">
    <source>
        <dbReference type="ARBA" id="ARBA00005369"/>
    </source>
</evidence>
<dbReference type="PROSITE" id="PS51294">
    <property type="entry name" value="HTH_MYB"/>
    <property type="match status" value="1"/>
</dbReference>
<keyword evidence="9" id="KW-0010">Activator</keyword>
<evidence type="ECO:0000256" key="12">
    <source>
        <dbReference type="PROSITE-ProRule" id="PRU00169"/>
    </source>
</evidence>
<evidence type="ECO:0000313" key="15">
    <source>
        <dbReference type="EMBL" id="KAG6487080.1"/>
    </source>
</evidence>
<comment type="similarity">
    <text evidence="2">Belongs to the methyltransferase superfamily. L-isoaspartyl/D-aspartyl protein methyltransferase family.</text>
</comment>
<dbReference type="Gene3D" id="3.40.50.2300">
    <property type="match status" value="1"/>
</dbReference>
<dbReference type="Gene3D" id="3.40.50.150">
    <property type="entry name" value="Vaccinia Virus protein VP39"/>
    <property type="match status" value="1"/>
</dbReference>
<dbReference type="Pfam" id="PF00249">
    <property type="entry name" value="Myb_DNA-binding"/>
    <property type="match status" value="1"/>
</dbReference>
<dbReference type="Pfam" id="PF00072">
    <property type="entry name" value="Response_reg"/>
    <property type="match status" value="1"/>
</dbReference>
<dbReference type="InterPro" id="IPR009057">
    <property type="entry name" value="Homeodomain-like_sf"/>
</dbReference>
<dbReference type="GO" id="GO:0000160">
    <property type="term" value="P:phosphorelay signal transduction system"/>
    <property type="evidence" value="ECO:0007669"/>
    <property type="project" value="UniProtKB-KW"/>
</dbReference>
<protein>
    <recommendedName>
        <fullName evidence="17">Two-component response regulator</fullName>
    </recommendedName>
</protein>
<keyword evidence="4 12" id="KW-0597">Phosphoprotein</keyword>
<dbReference type="InterPro" id="IPR029063">
    <property type="entry name" value="SAM-dependent_MTases_sf"/>
</dbReference>
<sequence>MENSLHSSRAEAFPAGLRVLIVDDDPTWLKILEKMLRKCSYEVTTCSLAREALDMLRGRRDRFDIVISDVNMPDMDGFKLLEHVGLEMDLPVIMMSIDGETSRVMKGVQHGACDYLLKPVRMKELRNIWQHVYRKKMHELKDIEIHGIHEDFNILCYGSEDPDDRQFVARTEMSPARKRKDLDGKELTELEFNDPSTVKKARVVWSVDLHQKFVNAVNQIGFEKVGPKKILDLMNVPGLTRENVASHLQKYRLYLSRLQKQNEGPNGESRGNYELNCSNQTENFQTQGIVPSVHVGETKKAPSSDVLLSFDDKMSPKHKPSLGGTNVDREFDTSFCQYPSTLPPFAPEDAKDLFLTDYRNGHSTAIPPTTCKIDSVSLQVKRGTANAQDIGAICKLEGPTSLQDRYIDDKHSQGCFPLTYDSLPEDLHLCSVQKIGCFESLGFDGTEILRYAEESNWYDCPELNGEYSYDQVRLWTSGSVGRNKELVDRLQQYGIIKSKRVKEVMEAIDRGHFVPPGSTPYVDSPMAIGYNATISAPHMHAACLELLADHLQPGMKALDVGSGTGYLTACFAMMVGPEGLAVGVEHIPELVEFSTNNIRNSAAASFLNEGSLSLNVGEEYATETFLNFSLLEFRFRIYDDITAKFWYEEQYRNKVISDGRLGWPEQAPYDAIHVGAAAHEIPQMLIDQLKPGGRLVIPVGSVFQDLQVVDKNMDGSVNIRTEASVRYVPLTSKAAQLHNH</sequence>
<dbReference type="InterPro" id="IPR017930">
    <property type="entry name" value="Myb_dom"/>
</dbReference>
<feature type="domain" description="Response regulatory" evidence="13">
    <location>
        <begin position="18"/>
        <end position="133"/>
    </location>
</feature>
<keyword evidence="6" id="KW-0902">Two-component regulatory system</keyword>
<dbReference type="SMART" id="SM00448">
    <property type="entry name" value="REC"/>
    <property type="match status" value="1"/>
</dbReference>
<dbReference type="Gene3D" id="1.10.10.60">
    <property type="entry name" value="Homeodomain-like"/>
    <property type="match status" value="1"/>
</dbReference>
<dbReference type="FunFam" id="3.40.50.2300:FF:000132">
    <property type="entry name" value="Two-component response regulator"/>
    <property type="match status" value="1"/>
</dbReference>
<evidence type="ECO:0008006" key="17">
    <source>
        <dbReference type="Google" id="ProtNLM"/>
    </source>
</evidence>
<evidence type="ECO:0000256" key="6">
    <source>
        <dbReference type="ARBA" id="ARBA00023012"/>
    </source>
</evidence>
<organism evidence="15 16">
    <name type="scientific">Zingiber officinale</name>
    <name type="common">Ginger</name>
    <name type="synonym">Amomum zingiber</name>
    <dbReference type="NCBI Taxonomy" id="94328"/>
    <lineage>
        <taxon>Eukaryota</taxon>
        <taxon>Viridiplantae</taxon>
        <taxon>Streptophyta</taxon>
        <taxon>Embryophyta</taxon>
        <taxon>Tracheophyta</taxon>
        <taxon>Spermatophyta</taxon>
        <taxon>Magnoliopsida</taxon>
        <taxon>Liliopsida</taxon>
        <taxon>Zingiberales</taxon>
        <taxon>Zingiberaceae</taxon>
        <taxon>Zingiber</taxon>
    </lineage>
</organism>
<dbReference type="InterPro" id="IPR006447">
    <property type="entry name" value="Myb_dom_plants"/>
</dbReference>
<dbReference type="GO" id="GO:0004719">
    <property type="term" value="F:protein-L-isoaspartate (D-aspartate) O-methyltransferase activity"/>
    <property type="evidence" value="ECO:0007669"/>
    <property type="project" value="InterPro"/>
</dbReference>
<comment type="caution">
    <text evidence="15">The sequence shown here is derived from an EMBL/GenBank/DDBJ whole genome shotgun (WGS) entry which is preliminary data.</text>
</comment>
<evidence type="ECO:0000256" key="10">
    <source>
        <dbReference type="ARBA" id="ARBA00023163"/>
    </source>
</evidence>
<evidence type="ECO:0000256" key="11">
    <source>
        <dbReference type="ARBA" id="ARBA00023242"/>
    </source>
</evidence>
<keyword evidence="11" id="KW-0539">Nucleus</keyword>
<keyword evidence="8" id="KW-0238">DNA-binding</keyword>
<gene>
    <name evidence="15" type="ORF">ZIOFF_055662</name>
</gene>
<evidence type="ECO:0000256" key="5">
    <source>
        <dbReference type="ARBA" id="ARBA00022864"/>
    </source>
</evidence>
<dbReference type="EMBL" id="JACMSC010000015">
    <property type="protein sequence ID" value="KAG6487080.1"/>
    <property type="molecule type" value="Genomic_DNA"/>
</dbReference>
<dbReference type="PANTHER" id="PTHR11579">
    <property type="entry name" value="PROTEIN-L-ISOASPARTATE O-METHYLTRANSFERASE"/>
    <property type="match status" value="1"/>
</dbReference>
<accession>A0A8J5FGU8</accession>
<dbReference type="InterPro" id="IPR001789">
    <property type="entry name" value="Sig_transdc_resp-reg_receiver"/>
</dbReference>
<comment type="subcellular location">
    <subcellularLocation>
        <location evidence="1">Nucleus</location>
    </subcellularLocation>
</comment>
<dbReference type="SUPFAM" id="SSF53335">
    <property type="entry name" value="S-adenosyl-L-methionine-dependent methyltransferases"/>
    <property type="match status" value="1"/>
</dbReference>
<evidence type="ECO:0000256" key="1">
    <source>
        <dbReference type="ARBA" id="ARBA00004123"/>
    </source>
</evidence>
<dbReference type="AlphaFoldDB" id="A0A8J5FGU8"/>
<dbReference type="InterPro" id="IPR011006">
    <property type="entry name" value="CheY-like_superfamily"/>
</dbReference>
<keyword evidence="10" id="KW-0804">Transcription</keyword>
<dbReference type="GO" id="GO:0009736">
    <property type="term" value="P:cytokinin-activated signaling pathway"/>
    <property type="evidence" value="ECO:0007669"/>
    <property type="project" value="UniProtKB-KW"/>
</dbReference>
<dbReference type="InterPro" id="IPR001005">
    <property type="entry name" value="SANT/Myb"/>
</dbReference>
<reference evidence="15 16" key="1">
    <citation type="submission" date="2020-08" db="EMBL/GenBank/DDBJ databases">
        <title>Plant Genome Project.</title>
        <authorList>
            <person name="Zhang R.-G."/>
        </authorList>
    </citation>
    <scope>NUCLEOTIDE SEQUENCE [LARGE SCALE GENOMIC DNA]</scope>
    <source>
        <tissue evidence="15">Rhizome</tissue>
    </source>
</reference>
<name>A0A8J5FGU8_ZINOF</name>
<dbReference type="GO" id="GO:0005737">
    <property type="term" value="C:cytoplasm"/>
    <property type="evidence" value="ECO:0007669"/>
    <property type="project" value="TreeGrafter"/>
</dbReference>
<evidence type="ECO:0000256" key="7">
    <source>
        <dbReference type="ARBA" id="ARBA00023015"/>
    </source>
</evidence>
<evidence type="ECO:0000256" key="9">
    <source>
        <dbReference type="ARBA" id="ARBA00023159"/>
    </source>
</evidence>
<keyword evidence="5" id="KW-0932">Cytokinin signaling pathway</keyword>
<dbReference type="GO" id="GO:0005634">
    <property type="term" value="C:nucleus"/>
    <property type="evidence" value="ECO:0007669"/>
    <property type="project" value="UniProtKB-SubCell"/>
</dbReference>
<feature type="domain" description="HTH myb-type" evidence="14">
    <location>
        <begin position="197"/>
        <end position="256"/>
    </location>
</feature>